<keyword evidence="1" id="KW-1133">Transmembrane helix</keyword>
<feature type="transmembrane region" description="Helical" evidence="1">
    <location>
        <begin position="63"/>
        <end position="82"/>
    </location>
</feature>
<name>A0A1Q9E9X5_SYMMI</name>
<gene>
    <name evidence="2" type="ORF">AK812_SmicGene12723</name>
</gene>
<comment type="caution">
    <text evidence="2">The sequence shown here is derived from an EMBL/GenBank/DDBJ whole genome shotgun (WGS) entry which is preliminary data.</text>
</comment>
<accession>A0A1Q9E9X5</accession>
<dbReference type="Proteomes" id="UP000186817">
    <property type="component" value="Unassembled WGS sequence"/>
</dbReference>
<proteinExistence type="predicted"/>
<evidence type="ECO:0000313" key="3">
    <source>
        <dbReference type="Proteomes" id="UP000186817"/>
    </source>
</evidence>
<keyword evidence="1" id="KW-0472">Membrane</keyword>
<keyword evidence="3" id="KW-1185">Reference proteome</keyword>
<reference evidence="2 3" key="1">
    <citation type="submission" date="2016-02" db="EMBL/GenBank/DDBJ databases">
        <title>Genome analysis of coral dinoflagellate symbionts highlights evolutionary adaptations to a symbiotic lifestyle.</title>
        <authorList>
            <person name="Aranda M."/>
            <person name="Li Y."/>
            <person name="Liew Y.J."/>
            <person name="Baumgarten S."/>
            <person name="Simakov O."/>
            <person name="Wilson M."/>
            <person name="Piel J."/>
            <person name="Ashoor H."/>
            <person name="Bougouffa S."/>
            <person name="Bajic V.B."/>
            <person name="Ryu T."/>
            <person name="Ravasi T."/>
            <person name="Bayer T."/>
            <person name="Micklem G."/>
            <person name="Kim H."/>
            <person name="Bhak J."/>
            <person name="Lajeunesse T.C."/>
            <person name="Voolstra C.R."/>
        </authorList>
    </citation>
    <scope>NUCLEOTIDE SEQUENCE [LARGE SCALE GENOMIC DNA]</scope>
    <source>
        <strain evidence="2 3">CCMP2467</strain>
    </source>
</reference>
<dbReference type="EMBL" id="LSRX01000215">
    <property type="protein sequence ID" value="OLQ04225.1"/>
    <property type="molecule type" value="Genomic_DNA"/>
</dbReference>
<evidence type="ECO:0000313" key="2">
    <source>
        <dbReference type="EMBL" id="OLQ04225.1"/>
    </source>
</evidence>
<dbReference type="AlphaFoldDB" id="A0A1Q9E9X5"/>
<protein>
    <submittedName>
        <fullName evidence="2">Uncharacterized protein</fullName>
    </submittedName>
</protein>
<evidence type="ECO:0000256" key="1">
    <source>
        <dbReference type="SAM" id="Phobius"/>
    </source>
</evidence>
<keyword evidence="1" id="KW-0812">Transmembrane</keyword>
<organism evidence="2 3">
    <name type="scientific">Symbiodinium microadriaticum</name>
    <name type="common">Dinoflagellate</name>
    <name type="synonym">Zooxanthella microadriatica</name>
    <dbReference type="NCBI Taxonomy" id="2951"/>
    <lineage>
        <taxon>Eukaryota</taxon>
        <taxon>Sar</taxon>
        <taxon>Alveolata</taxon>
        <taxon>Dinophyceae</taxon>
        <taxon>Suessiales</taxon>
        <taxon>Symbiodiniaceae</taxon>
        <taxon>Symbiodinium</taxon>
    </lineage>
</organism>
<sequence>MVASDCDEHGVALRNASDACEKRKADLILFWTFVVVHVRFSACGTSQDAATIMVSILMATDEIMLLMILMPWALVNLIVPQLD</sequence>